<dbReference type="GO" id="GO:0033596">
    <property type="term" value="C:TSC1-TSC2 complex"/>
    <property type="evidence" value="ECO:0007669"/>
    <property type="project" value="InterPro"/>
</dbReference>
<dbReference type="Gene3D" id="3.40.50.11210">
    <property type="entry name" value="Rap/Ran-GAP"/>
    <property type="match status" value="1"/>
</dbReference>
<dbReference type="Pfam" id="PF03542">
    <property type="entry name" value="Tuberin"/>
    <property type="match status" value="1"/>
</dbReference>
<dbReference type="Pfam" id="PF11864">
    <property type="entry name" value="DUF3384"/>
    <property type="match status" value="1"/>
</dbReference>
<dbReference type="InterPro" id="IPR024584">
    <property type="entry name" value="Tuberin_N"/>
</dbReference>
<dbReference type="GO" id="GO:0005634">
    <property type="term" value="C:nucleus"/>
    <property type="evidence" value="ECO:0007669"/>
    <property type="project" value="InterPro"/>
</dbReference>
<evidence type="ECO:0000259" key="2">
    <source>
        <dbReference type="PROSITE" id="PS50085"/>
    </source>
</evidence>
<dbReference type="InterPro" id="IPR035974">
    <property type="entry name" value="Rap/Ran-GAP_sf"/>
</dbReference>
<dbReference type="GO" id="GO:0030178">
    <property type="term" value="P:negative regulation of Wnt signaling pathway"/>
    <property type="evidence" value="ECO:0007669"/>
    <property type="project" value="TreeGrafter"/>
</dbReference>
<dbReference type="GO" id="GO:0005096">
    <property type="term" value="F:GTPase activator activity"/>
    <property type="evidence" value="ECO:0007669"/>
    <property type="project" value="UniProtKB-KW"/>
</dbReference>
<dbReference type="GO" id="GO:0051056">
    <property type="term" value="P:regulation of small GTPase mediated signal transduction"/>
    <property type="evidence" value="ECO:0007669"/>
    <property type="project" value="InterPro"/>
</dbReference>
<dbReference type="InterPro" id="IPR003913">
    <property type="entry name" value="Tuberin"/>
</dbReference>
<evidence type="ECO:0000256" key="1">
    <source>
        <dbReference type="ARBA" id="ARBA00022468"/>
    </source>
</evidence>
<dbReference type="GO" id="GO:0051726">
    <property type="term" value="P:regulation of cell cycle"/>
    <property type="evidence" value="ECO:0007669"/>
    <property type="project" value="TreeGrafter"/>
</dbReference>
<dbReference type="SUPFAM" id="SSF48371">
    <property type="entry name" value="ARM repeat"/>
    <property type="match status" value="1"/>
</dbReference>
<keyword evidence="1" id="KW-0343">GTPase activation</keyword>
<dbReference type="PROSITE" id="PS50085">
    <property type="entry name" value="RAPGAP"/>
    <property type="match status" value="1"/>
</dbReference>
<dbReference type="PRINTS" id="PR01431">
    <property type="entry name" value="TUBERIN"/>
</dbReference>
<dbReference type="GO" id="GO:0032007">
    <property type="term" value="P:negative regulation of TOR signaling"/>
    <property type="evidence" value="ECO:0007669"/>
    <property type="project" value="InterPro"/>
</dbReference>
<dbReference type="Gene3D" id="1.25.10.10">
    <property type="entry name" value="Leucine-rich Repeat Variant"/>
    <property type="match status" value="1"/>
</dbReference>
<feature type="domain" description="Rap-GAP" evidence="2">
    <location>
        <begin position="1201"/>
        <end position="1412"/>
    </location>
</feature>
<sequence>MIPVVGTSKLKCEGPVTVALKGTTSEINDFTSPLILISQKRTRELRMLERGWEYAGDTHAFLSPNLNPVAMPLSRRSFLSAVFSRKDNDDTQHFVNSEGSISQAAWFELGCGSSLSTRMKAMEQLESIVRSRRLQISTVEALYHETKDLYKLDEAKDSFLKTFITITEYQLDQLGLAMRDTFFSLIRSMGLTDLSLEWFVALSMNGDKVTGFEYDFMSLQLSWLREVLDLNTVDHPHAVRVLQLIQQAIKTNAGFITNKEIDDVVHNICLRICRKADHLTYECLSLLGIILKYGRIPDTKLLILITTLCLVMHEQKWGPTAWNVMRDLLGSHYGHNVIKMLLDLLRNSTDCPKTEVLVGAVYCIHTALWSQQHIDNLRCHPSIALPNMLPAMEAGPEVVNEVLVAIRRLLNASGKNLQQLSWHCILQLLKQALKLCEQISWKEKVNEQRSRVHHLLSIIENLYHDGDYGGSPEALYSLIESYIDERPVPSIIALFDYRVACLDPFISNWLHTLQQLVQKHLQNNYPAAVREKAVSVLHTVYMKYHWLHERTVVTDLVCPILEGCVRENNAKIQYQMLNVLFDIAKTVSLRESEDDDLFLMVMEIANSFLALDLDNAEIFENMEIVASDVCQVLVERFSDLRSAHLHYITHILCEHLHSHYQHGFVREIGCEVRERIFSALLTLVCNPPSDRMVCIGEFGDIINVRICRAGNDTDGDFEWSEICAVVTKAIEEELWFPVMKIILQRLCRIVEVRDLIFTAGAERIKKLKNAIIALYHKRNTLISDADLAITSLHKGEVDLPKYICPIFSRLINYYHDDSICKIMVDCVPSLPSGCQQAIMACDLAVQILPDGMAPLARQLISHLAGLHPSAVLAIPVIELASDCSSVPEFYQFFEIKHFKFVIDILAPYTSVHRYNTFIVAAAFRSLMRWYTKMSDAIKPTICNYIVNKIEEEAKTCLSNVRNAKEHSDERHSSDFGIPTTSAFSFDTANRKETTTNEDTTLRNELAEETIKALKTFMKHSKISDALPTQSMPNTKLVERWSNHWVINDIVISVTSFTESPSSATSRTFETNAGEENPVAQTLDIEIPNFDRRRRHQSAVHRPNEKYVVPYRPTLDDLCTVAKYESKKFRVPVVTWIQIVVRHIFGKYSWYMRSLKDFPDDFGAADNFYGIDEGLSILKLLANDNKAVQISVGDKNKILRSLRNIDRISSLELHTVGVVYIAYGQTKESEILGNVYGSTRYASFLRLLGDPISLEDCPGGLSAGFCGAFTYVYTDEISKTVFHVATLMPKSEIDPLCNCKKKFIGNDFVSVVFNDSGSPYVLGTISGKFAHVALEVVPQDDEHLLVTVHARKEIALWLAISRAFLPDQQAAVLIRKLILRAQLSVNVWRREEEEKGPPYIGLVVERLRAIRAFAAHATPIS</sequence>
<dbReference type="RefSeq" id="XP_020307247.1">
    <property type="nucleotide sequence ID" value="XM_020449277.1"/>
</dbReference>
<dbReference type="OMA" id="LQQLSWH"/>
<dbReference type="SUPFAM" id="SSF111347">
    <property type="entry name" value="Rap/Ran-GAP"/>
    <property type="match status" value="1"/>
</dbReference>
<dbReference type="InterPro" id="IPR011989">
    <property type="entry name" value="ARM-like"/>
</dbReference>
<organism evidence="3">
    <name type="scientific">Loa loa</name>
    <name type="common">Eye worm</name>
    <name type="synonym">Filaria loa</name>
    <dbReference type="NCBI Taxonomy" id="7209"/>
    <lineage>
        <taxon>Eukaryota</taxon>
        <taxon>Metazoa</taxon>
        <taxon>Ecdysozoa</taxon>
        <taxon>Nematoda</taxon>
        <taxon>Chromadorea</taxon>
        <taxon>Rhabditida</taxon>
        <taxon>Spirurina</taxon>
        <taxon>Spiruromorpha</taxon>
        <taxon>Filarioidea</taxon>
        <taxon>Onchocercidae</taxon>
        <taxon>Loa</taxon>
    </lineage>
</organism>
<dbReference type="Pfam" id="PF02145">
    <property type="entry name" value="Rap_GAP"/>
    <property type="match status" value="1"/>
</dbReference>
<evidence type="ECO:0000313" key="3">
    <source>
        <dbReference type="EMBL" id="EJD76451.1"/>
    </source>
</evidence>
<dbReference type="OrthoDB" id="5797019at2759"/>
<dbReference type="InterPro" id="IPR000331">
    <property type="entry name" value="Rap/Ran_GAP_dom"/>
</dbReference>
<dbReference type="InterPro" id="IPR016024">
    <property type="entry name" value="ARM-type_fold"/>
</dbReference>
<dbReference type="PANTHER" id="PTHR10063:SF0">
    <property type="entry name" value="TUBERIN"/>
    <property type="match status" value="1"/>
</dbReference>
<dbReference type="InterPro" id="IPR027107">
    <property type="entry name" value="Tuberin/Ral-act_asu"/>
</dbReference>
<dbReference type="GO" id="GO:0051898">
    <property type="term" value="P:negative regulation of phosphatidylinositol 3-kinase/protein kinase B signal transduction"/>
    <property type="evidence" value="ECO:0007669"/>
    <property type="project" value="TreeGrafter"/>
</dbReference>
<accession>A0A1S0ULU3</accession>
<dbReference type="KEGG" id="loa:LOAG_16626"/>
<dbReference type="CTD" id="9949431"/>
<dbReference type="GeneID" id="9949431"/>
<dbReference type="EMBL" id="JH712075">
    <property type="protein sequence ID" value="EJD76451.1"/>
    <property type="molecule type" value="Genomic_DNA"/>
</dbReference>
<reference evidence="3" key="1">
    <citation type="submission" date="2012-04" db="EMBL/GenBank/DDBJ databases">
        <title>The Genome Sequence of Loa loa.</title>
        <authorList>
            <consortium name="The Broad Institute Genome Sequencing Platform"/>
            <consortium name="Broad Institute Genome Sequencing Center for Infectious Disease"/>
            <person name="Nutman T.B."/>
            <person name="Fink D.L."/>
            <person name="Russ C."/>
            <person name="Young S."/>
            <person name="Zeng Q."/>
            <person name="Gargeya S."/>
            <person name="Alvarado L."/>
            <person name="Berlin A."/>
            <person name="Chapman S.B."/>
            <person name="Chen Z."/>
            <person name="Freedman E."/>
            <person name="Gellesch M."/>
            <person name="Goldberg J."/>
            <person name="Griggs A."/>
            <person name="Gujja S."/>
            <person name="Heilman E.R."/>
            <person name="Heiman D."/>
            <person name="Howarth C."/>
            <person name="Mehta T."/>
            <person name="Neiman D."/>
            <person name="Pearson M."/>
            <person name="Roberts A."/>
            <person name="Saif S."/>
            <person name="Shea T."/>
            <person name="Shenoy N."/>
            <person name="Sisk P."/>
            <person name="Stolte C."/>
            <person name="Sykes S."/>
            <person name="White J."/>
            <person name="Yandava C."/>
            <person name="Haas B."/>
            <person name="Henn M.R."/>
            <person name="Nusbaum C."/>
            <person name="Birren B."/>
        </authorList>
    </citation>
    <scope>NUCLEOTIDE SEQUENCE [LARGE SCALE GENOMIC DNA]</scope>
</reference>
<proteinExistence type="predicted"/>
<dbReference type="PANTHER" id="PTHR10063">
    <property type="entry name" value="TUBERIN"/>
    <property type="match status" value="1"/>
</dbReference>
<gene>
    <name evidence="3" type="ORF">LOAG_16626</name>
</gene>
<dbReference type="InParanoid" id="A0A1S0ULU3"/>
<protein>
    <submittedName>
        <fullName evidence="3">Rap/ran-GAP family protein</fullName>
    </submittedName>
</protein>
<dbReference type="InterPro" id="IPR018515">
    <property type="entry name" value="Tuberin-type_domain"/>
</dbReference>
<name>A0A1S0ULU3_LOALO</name>
<dbReference type="GO" id="GO:0046627">
    <property type="term" value="P:negative regulation of insulin receptor signaling pathway"/>
    <property type="evidence" value="ECO:0007669"/>
    <property type="project" value="TreeGrafter"/>
</dbReference>